<protein>
    <submittedName>
        <fullName evidence="2">Uncharacterized protein</fullName>
    </submittedName>
</protein>
<accession>A0AAE0IQE5</accession>
<dbReference type="AlphaFoldDB" id="A0AAE0IQE5"/>
<reference evidence="2" key="1">
    <citation type="journal article" date="2023" name="Mol. Phylogenet. Evol.">
        <title>Genome-scale phylogeny and comparative genomics of the fungal order Sordariales.</title>
        <authorList>
            <person name="Hensen N."/>
            <person name="Bonometti L."/>
            <person name="Westerberg I."/>
            <person name="Brannstrom I.O."/>
            <person name="Guillou S."/>
            <person name="Cros-Aarteil S."/>
            <person name="Calhoun S."/>
            <person name="Haridas S."/>
            <person name="Kuo A."/>
            <person name="Mondo S."/>
            <person name="Pangilinan J."/>
            <person name="Riley R."/>
            <person name="LaButti K."/>
            <person name="Andreopoulos B."/>
            <person name="Lipzen A."/>
            <person name="Chen C."/>
            <person name="Yan M."/>
            <person name="Daum C."/>
            <person name="Ng V."/>
            <person name="Clum A."/>
            <person name="Steindorff A."/>
            <person name="Ohm R.A."/>
            <person name="Martin F."/>
            <person name="Silar P."/>
            <person name="Natvig D.O."/>
            <person name="Lalanne C."/>
            <person name="Gautier V."/>
            <person name="Ament-Velasquez S.L."/>
            <person name="Kruys A."/>
            <person name="Hutchinson M.I."/>
            <person name="Powell A.J."/>
            <person name="Barry K."/>
            <person name="Miller A.N."/>
            <person name="Grigoriev I.V."/>
            <person name="Debuchy R."/>
            <person name="Gladieux P."/>
            <person name="Hiltunen Thoren M."/>
            <person name="Johannesson H."/>
        </authorList>
    </citation>
    <scope>NUCLEOTIDE SEQUENCE</scope>
    <source>
        <strain evidence="2">CBS 118394</strain>
    </source>
</reference>
<proteinExistence type="predicted"/>
<feature type="region of interest" description="Disordered" evidence="1">
    <location>
        <begin position="751"/>
        <end position="771"/>
    </location>
</feature>
<feature type="non-terminal residue" evidence="2">
    <location>
        <position position="1"/>
    </location>
</feature>
<comment type="caution">
    <text evidence="2">The sequence shown here is derived from an EMBL/GenBank/DDBJ whole genome shotgun (WGS) entry which is preliminary data.</text>
</comment>
<name>A0AAE0IQE5_9PEZI</name>
<sequence>MAKAIQNSAGDGGEPPLLGPDEMQLYSYYRPGLVAGEYEVAVVQKIEAEVPNGSDHVLDTVEPQIFNVVVPRFTLDPDLINSYYPPDGHQDEGRILPHVVLNDPHFPWEIDAGSTNNMHSPIDKARNLVPWIALVVFDPDELRLPTLEGDIKPLNIPRVDDVTQQNANGTFSMGVNEYFSALPKTSQVDIEKGYGNDTDLKAEIRASTDVAKVIFPTKKLFKDIFSDCESMKYLAHVRNINTVGFPDAGIEQLGLYSVVISGRTGRFDITKPTTQVCHLVSIENFDKYNSDRIGIFSLHSWVYTALPPDPVNFVDTVENLVKHQQMLRADQPFLDALRADFEHKAFDPTTPKGKASRVLLDRLTAGYTFARWRSETGEETTALNRGPLVPQRQPGTPTADLPDCSNTSKDFQILDKDTGLMDLSYSTAWQLGKTLAISDSVFSAAMLRFRSTLHNTTSSATRATLNDVKPKGELLKSLSVSLSRAADLSSGTPGLPERTRDPVAPSAPVVDVLDGDAKPVFKRKLLANVALATSAGSDQFNGFNTEPANDDDWIIIHNWMADKLFLADIPPQYLIPEASFVPAEGLRFFYIDDFWIDCLLDGALSVANHLDSDDDILRTDVKARFNKYLRTPVPDTGIKPQIPGYGFILRSKIIKTMPDLRMTVKWKVADEEGHVRHSVCRYTRFDDTTLICLLDRQPEELDYVELAQPPHQQRFSLGYNLYGPRKSETGQNLPGRLEFKIRKLYTADAPDGEWEMSTNQPEMQADPANAKKDQTQKWYDWNTRCIQLKTMMPELNELLQRAKSGTDGVYDDKEPNSCALGILLNDPSYYFVI</sequence>
<feature type="region of interest" description="Disordered" evidence="1">
    <location>
        <begin position="378"/>
        <end position="404"/>
    </location>
</feature>
<reference evidence="2" key="2">
    <citation type="submission" date="2023-06" db="EMBL/GenBank/DDBJ databases">
        <authorList>
            <consortium name="Lawrence Berkeley National Laboratory"/>
            <person name="Haridas S."/>
            <person name="Hensen N."/>
            <person name="Bonometti L."/>
            <person name="Westerberg I."/>
            <person name="Brannstrom I.O."/>
            <person name="Guillou S."/>
            <person name="Cros-Aarteil S."/>
            <person name="Calhoun S."/>
            <person name="Kuo A."/>
            <person name="Mondo S."/>
            <person name="Pangilinan J."/>
            <person name="Riley R."/>
            <person name="Labutti K."/>
            <person name="Andreopoulos B."/>
            <person name="Lipzen A."/>
            <person name="Chen C."/>
            <person name="Yanf M."/>
            <person name="Daum C."/>
            <person name="Ng V."/>
            <person name="Clum A."/>
            <person name="Steindorff A."/>
            <person name="Ohm R."/>
            <person name="Martin F."/>
            <person name="Silar P."/>
            <person name="Natvig D."/>
            <person name="Lalanne C."/>
            <person name="Gautier V."/>
            <person name="Ament-Velasquez S.L."/>
            <person name="Kruys A."/>
            <person name="Hutchinson M.I."/>
            <person name="Powell A.J."/>
            <person name="Barry K."/>
            <person name="Miller A.N."/>
            <person name="Grigoriev I.V."/>
            <person name="Debuchy R."/>
            <person name="Gladieux P."/>
            <person name="Thoren M.H."/>
            <person name="Johannesson H."/>
        </authorList>
    </citation>
    <scope>NUCLEOTIDE SEQUENCE</scope>
    <source>
        <strain evidence="2">CBS 118394</strain>
    </source>
</reference>
<organism evidence="2 3">
    <name type="scientific">Apodospora peruviana</name>
    <dbReference type="NCBI Taxonomy" id="516989"/>
    <lineage>
        <taxon>Eukaryota</taxon>
        <taxon>Fungi</taxon>
        <taxon>Dikarya</taxon>
        <taxon>Ascomycota</taxon>
        <taxon>Pezizomycotina</taxon>
        <taxon>Sordariomycetes</taxon>
        <taxon>Sordariomycetidae</taxon>
        <taxon>Sordariales</taxon>
        <taxon>Lasiosphaeriaceae</taxon>
        <taxon>Apodospora</taxon>
    </lineage>
</organism>
<evidence type="ECO:0000256" key="1">
    <source>
        <dbReference type="SAM" id="MobiDB-lite"/>
    </source>
</evidence>
<gene>
    <name evidence="2" type="ORF">B0H66DRAFT_469662</name>
</gene>
<dbReference type="Proteomes" id="UP001283341">
    <property type="component" value="Unassembled WGS sequence"/>
</dbReference>
<evidence type="ECO:0000313" key="2">
    <source>
        <dbReference type="EMBL" id="KAK3329200.1"/>
    </source>
</evidence>
<evidence type="ECO:0000313" key="3">
    <source>
        <dbReference type="Proteomes" id="UP001283341"/>
    </source>
</evidence>
<keyword evidence="3" id="KW-1185">Reference proteome</keyword>
<dbReference type="EMBL" id="JAUEDM010000001">
    <property type="protein sequence ID" value="KAK3329200.1"/>
    <property type="molecule type" value="Genomic_DNA"/>
</dbReference>